<evidence type="ECO:0000313" key="2">
    <source>
        <dbReference type="EMBL" id="KAK3729521.1"/>
    </source>
</evidence>
<keyword evidence="1" id="KW-0812">Transmembrane</keyword>
<accession>A0AAE0Y1X1</accession>
<dbReference type="AlphaFoldDB" id="A0AAE0Y1X1"/>
<comment type="caution">
    <text evidence="2">The sequence shown here is derived from an EMBL/GenBank/DDBJ whole genome shotgun (WGS) entry which is preliminary data.</text>
</comment>
<keyword evidence="3" id="KW-1185">Reference proteome</keyword>
<feature type="transmembrane region" description="Helical" evidence="1">
    <location>
        <begin position="129"/>
        <end position="152"/>
    </location>
</feature>
<organism evidence="2 3">
    <name type="scientific">Elysia crispata</name>
    <name type="common">lettuce slug</name>
    <dbReference type="NCBI Taxonomy" id="231223"/>
    <lineage>
        <taxon>Eukaryota</taxon>
        <taxon>Metazoa</taxon>
        <taxon>Spiralia</taxon>
        <taxon>Lophotrochozoa</taxon>
        <taxon>Mollusca</taxon>
        <taxon>Gastropoda</taxon>
        <taxon>Heterobranchia</taxon>
        <taxon>Euthyneura</taxon>
        <taxon>Panpulmonata</taxon>
        <taxon>Sacoglossa</taxon>
        <taxon>Placobranchoidea</taxon>
        <taxon>Plakobranchidae</taxon>
        <taxon>Elysia</taxon>
    </lineage>
</organism>
<dbReference type="EMBL" id="JAWDGP010007140">
    <property type="protein sequence ID" value="KAK3729521.1"/>
    <property type="molecule type" value="Genomic_DNA"/>
</dbReference>
<protein>
    <submittedName>
        <fullName evidence="2">Uncharacterized protein</fullName>
    </submittedName>
</protein>
<sequence>MRQECFSLSQLLCSKPRPLYALPLRVLIEKPILPRTLWLNGGEFRWPLPSEAARGSRWDEDYLRSNGDRHREQGVDGEVVKEPRVELISRDAMIVPAQQGKVALRPARARSRAIVERLYRRCDRATRGLSAIIICIICYDPVVCLFVLSHAVPQLIVMRWSLQGEMERSNQPRLLCFAGES</sequence>
<name>A0AAE0Y1X1_9GAST</name>
<evidence type="ECO:0000256" key="1">
    <source>
        <dbReference type="SAM" id="Phobius"/>
    </source>
</evidence>
<dbReference type="Proteomes" id="UP001283361">
    <property type="component" value="Unassembled WGS sequence"/>
</dbReference>
<keyword evidence="1" id="KW-0472">Membrane</keyword>
<reference evidence="2" key="1">
    <citation type="journal article" date="2023" name="G3 (Bethesda)">
        <title>A reference genome for the long-term kleptoplast-retaining sea slug Elysia crispata morphotype clarki.</title>
        <authorList>
            <person name="Eastman K.E."/>
            <person name="Pendleton A.L."/>
            <person name="Shaikh M.A."/>
            <person name="Suttiyut T."/>
            <person name="Ogas R."/>
            <person name="Tomko P."/>
            <person name="Gavelis G."/>
            <person name="Widhalm J.R."/>
            <person name="Wisecaver J.H."/>
        </authorList>
    </citation>
    <scope>NUCLEOTIDE SEQUENCE</scope>
    <source>
        <strain evidence="2">ECLA1</strain>
    </source>
</reference>
<proteinExistence type="predicted"/>
<evidence type="ECO:0000313" key="3">
    <source>
        <dbReference type="Proteomes" id="UP001283361"/>
    </source>
</evidence>
<gene>
    <name evidence="2" type="ORF">RRG08_044036</name>
</gene>
<keyword evidence="1" id="KW-1133">Transmembrane helix</keyword>